<feature type="chain" id="PRO_5041440051" description="Oxaloacetate decarboxylase, gamma chain" evidence="8">
    <location>
        <begin position="29"/>
        <end position="308"/>
    </location>
</feature>
<evidence type="ECO:0000313" key="9">
    <source>
        <dbReference type="EMBL" id="EHO18038.1"/>
    </source>
</evidence>
<name>A0AA36Y6H0_9FIRM</name>
<dbReference type="EMBL" id="AGEL01000003">
    <property type="protein sequence ID" value="EHO18038.1"/>
    <property type="molecule type" value="Genomic_DNA"/>
</dbReference>
<keyword evidence="4 7" id="KW-1133">Transmembrane helix</keyword>
<comment type="caution">
    <text evidence="9">The sequence shown here is derived from an EMBL/GenBank/DDBJ whole genome shotgun (WGS) entry which is preliminary data.</text>
</comment>
<evidence type="ECO:0000256" key="1">
    <source>
        <dbReference type="ARBA" id="ARBA00004236"/>
    </source>
</evidence>
<keyword evidence="10" id="KW-1185">Reference proteome</keyword>
<keyword evidence="2" id="KW-1003">Cell membrane</keyword>
<evidence type="ECO:0000256" key="7">
    <source>
        <dbReference type="SAM" id="Phobius"/>
    </source>
</evidence>
<proteinExistence type="predicted"/>
<keyword evidence="8" id="KW-0732">Signal</keyword>
<evidence type="ECO:0000256" key="4">
    <source>
        <dbReference type="ARBA" id="ARBA00022989"/>
    </source>
</evidence>
<feature type="transmembrane region" description="Helical" evidence="7">
    <location>
        <begin position="153"/>
        <end position="174"/>
    </location>
</feature>
<accession>A0AA36Y6H0</accession>
<evidence type="ECO:0000256" key="5">
    <source>
        <dbReference type="ARBA" id="ARBA00023136"/>
    </source>
</evidence>
<dbReference type="Pfam" id="PF04277">
    <property type="entry name" value="OAD_gamma"/>
    <property type="match status" value="1"/>
</dbReference>
<evidence type="ECO:0000256" key="6">
    <source>
        <dbReference type="SAM" id="MobiDB-lite"/>
    </source>
</evidence>
<dbReference type="GO" id="GO:0015081">
    <property type="term" value="F:sodium ion transmembrane transporter activity"/>
    <property type="evidence" value="ECO:0007669"/>
    <property type="project" value="InterPro"/>
</dbReference>
<evidence type="ECO:0000256" key="3">
    <source>
        <dbReference type="ARBA" id="ARBA00022692"/>
    </source>
</evidence>
<keyword evidence="5 7" id="KW-0472">Membrane</keyword>
<evidence type="ECO:0000256" key="8">
    <source>
        <dbReference type="SAM" id="SignalP"/>
    </source>
</evidence>
<reference evidence="9 10" key="1">
    <citation type="submission" date="2011-10" db="EMBL/GenBank/DDBJ databases">
        <title>The Genome Sequence of Lachnospiraceae bacterium ACC2.</title>
        <authorList>
            <consortium name="The Broad Institute Genome Sequencing Platform"/>
            <person name="Earl A."/>
            <person name="Ward D."/>
            <person name="Feldgarden M."/>
            <person name="Gevers D."/>
            <person name="Sizova M."/>
            <person name="Hazen A."/>
            <person name="Epstein S."/>
            <person name="Young S.K."/>
            <person name="Zeng Q."/>
            <person name="Gargeya S."/>
            <person name="Fitzgerald M."/>
            <person name="Haas B."/>
            <person name="Abouelleil A."/>
            <person name="Alvarado L."/>
            <person name="Arachchi H.M."/>
            <person name="Berlin A."/>
            <person name="Brown A."/>
            <person name="Chapman S.B."/>
            <person name="Chen Z."/>
            <person name="Dunbar C."/>
            <person name="Freedman E."/>
            <person name="Gearin G."/>
            <person name="Goldberg J."/>
            <person name="Griggs A."/>
            <person name="Gujja S."/>
            <person name="Heiman D."/>
            <person name="Howarth C."/>
            <person name="Larson L."/>
            <person name="Lui A."/>
            <person name="MacDonald P.J.P."/>
            <person name="Montmayeur A."/>
            <person name="Murphy C."/>
            <person name="Neiman D."/>
            <person name="Pearson M."/>
            <person name="Priest M."/>
            <person name="Roberts A."/>
            <person name="Saif S."/>
            <person name="Shea T."/>
            <person name="Shenoy N."/>
            <person name="Sisk P."/>
            <person name="Stolte C."/>
            <person name="Sykes S."/>
            <person name="Wortman J."/>
            <person name="Nusbaum C."/>
            <person name="Birren B."/>
        </authorList>
    </citation>
    <scope>NUCLEOTIDE SEQUENCE [LARGE SCALE GENOMIC DNA]</scope>
    <source>
        <strain evidence="9 10">ACC2</strain>
    </source>
</reference>
<dbReference type="Proteomes" id="UP000018466">
    <property type="component" value="Unassembled WGS sequence"/>
</dbReference>
<sequence length="308" mass="33668">MKQRIKQFLLTVALCLTLAVLIPFSAFAKIDQKVLDSAEQGAKKNISTIMSFDEAMLQNYIDQFEANGETKMADGLKSWQTIREDVGDVTAVDDAVAKEVDDDNILVTVKAHCGDREVVAHLGYQVSSGDITELNFSKVETLGEKFESAGLNLIIGMGTVFAVLIFIAFLISRFKYIHDWVSRKEAIEKEEREYKEKVAAIQRMPKSAKNVSKRISAEQVKAAQVPEGTKVQCISAPEETAVESESVPAETVAVLAAAVAANEEPQLDSQMLAVLTAAALAAEGEDPGPDGLVVKSLRRRGNSKRRRH</sequence>
<organism evidence="9 10">
    <name type="scientific">Stomatobaculum longum</name>
    <dbReference type="NCBI Taxonomy" id="796942"/>
    <lineage>
        <taxon>Bacteria</taxon>
        <taxon>Bacillati</taxon>
        <taxon>Bacillota</taxon>
        <taxon>Clostridia</taxon>
        <taxon>Lachnospirales</taxon>
        <taxon>Lachnospiraceae</taxon>
        <taxon>Stomatobaculum</taxon>
    </lineage>
</organism>
<feature type="compositionally biased region" description="Basic residues" evidence="6">
    <location>
        <begin position="296"/>
        <end position="308"/>
    </location>
</feature>
<dbReference type="GO" id="GO:0005886">
    <property type="term" value="C:plasma membrane"/>
    <property type="evidence" value="ECO:0007669"/>
    <property type="project" value="UniProtKB-SubCell"/>
</dbReference>
<gene>
    <name evidence="9" type="ORF">HMPREF9623_00222</name>
</gene>
<dbReference type="RefSeq" id="WP_009532057.1">
    <property type="nucleotide sequence ID" value="NZ_JH590861.1"/>
</dbReference>
<dbReference type="GeneID" id="86940018"/>
<dbReference type="AlphaFoldDB" id="A0AA36Y6H0"/>
<evidence type="ECO:0000256" key="2">
    <source>
        <dbReference type="ARBA" id="ARBA00022475"/>
    </source>
</evidence>
<comment type="subcellular location">
    <subcellularLocation>
        <location evidence="1">Cell membrane</location>
    </subcellularLocation>
</comment>
<feature type="region of interest" description="Disordered" evidence="6">
    <location>
        <begin position="283"/>
        <end position="308"/>
    </location>
</feature>
<keyword evidence="3 7" id="KW-0812">Transmembrane</keyword>
<evidence type="ECO:0008006" key="11">
    <source>
        <dbReference type="Google" id="ProtNLM"/>
    </source>
</evidence>
<feature type="signal peptide" evidence="8">
    <location>
        <begin position="1"/>
        <end position="28"/>
    </location>
</feature>
<dbReference type="InterPro" id="IPR005899">
    <property type="entry name" value="Na_pump_deCOase"/>
</dbReference>
<evidence type="ECO:0000313" key="10">
    <source>
        <dbReference type="Proteomes" id="UP000018466"/>
    </source>
</evidence>
<protein>
    <recommendedName>
        <fullName evidence="11">Oxaloacetate decarboxylase, gamma chain</fullName>
    </recommendedName>
</protein>
<dbReference type="GO" id="GO:0036376">
    <property type="term" value="P:sodium ion export across plasma membrane"/>
    <property type="evidence" value="ECO:0007669"/>
    <property type="project" value="InterPro"/>
</dbReference>